<gene>
    <name evidence="1" type="ORF">K5P26_05030</name>
</gene>
<organism evidence="1 2">
    <name type="scientific">Sphingopyxis jiangsuensis</name>
    <dbReference type="NCBI Taxonomy" id="2871171"/>
    <lineage>
        <taxon>Bacteria</taxon>
        <taxon>Pseudomonadati</taxon>
        <taxon>Pseudomonadota</taxon>
        <taxon>Alphaproteobacteria</taxon>
        <taxon>Sphingomonadales</taxon>
        <taxon>Sphingomonadaceae</taxon>
        <taxon>Sphingopyxis</taxon>
    </lineage>
</organism>
<sequence length="424" mass="46611">MQINYLPDDPAIRTGMYQARLILFTFAIALAPLGAVRAQDANPADAGVVRFDPYADFRYRLELVEQDGLPEDAIASTLRIRTGFRLGEWQGLSVQVEGDAIVRLGPEDYNDTTNGKAVFPVVADPSSIQLNQAFLRWRPHEAIELAAGRRAINLDNQRWIGSVDWRQNDQTLDLAQVTLRPANGLSIDYFNTWRVNRIFGPDSPQGVFRDTDINAARIAHSNNSVGTISAFGFWLDIPALPAGSSRTLGVRIVGEQPVAGGMKMLYAAEFARQSEYGANPARFDLDYLLIEPGVALGGWTVKAGFERLQGDGAVALQTPLATLHAFNGWADKFLVTPPAGLRDLYGEVGYRFGPGSALKGLHLRAIVHDFRATASDAVYGQEWNLLAAYPIRPNLVILGKFAHYEAKDYASDTTKGWLSLQLSF</sequence>
<evidence type="ECO:0000313" key="1">
    <source>
        <dbReference type="EMBL" id="MBY4636502.1"/>
    </source>
</evidence>
<accession>A0ABS7MBU5</accession>
<evidence type="ECO:0008006" key="3">
    <source>
        <dbReference type="Google" id="ProtNLM"/>
    </source>
</evidence>
<dbReference type="Proteomes" id="UP001166571">
    <property type="component" value="Unassembled WGS sequence"/>
</dbReference>
<comment type="caution">
    <text evidence="1">The sequence shown here is derived from an EMBL/GenBank/DDBJ whole genome shotgun (WGS) entry which is preliminary data.</text>
</comment>
<dbReference type="EMBL" id="JAILXK010000001">
    <property type="protein sequence ID" value="MBY4636502.1"/>
    <property type="molecule type" value="Genomic_DNA"/>
</dbReference>
<name>A0ABS7MBU5_9SPHN</name>
<keyword evidence="2" id="KW-1185">Reference proteome</keyword>
<protein>
    <recommendedName>
        <fullName evidence="3">Alginate export domain-containing protein</fullName>
    </recommendedName>
</protein>
<dbReference type="InterPro" id="IPR023614">
    <property type="entry name" value="Porin_dom_sf"/>
</dbReference>
<evidence type="ECO:0000313" key="2">
    <source>
        <dbReference type="Proteomes" id="UP001166571"/>
    </source>
</evidence>
<reference evidence="1" key="1">
    <citation type="submission" date="2021-08" db="EMBL/GenBank/DDBJ databases">
        <title>Sphingopyxis panaciterrulae sp. nov., isolated from the surface water of the Yellow Sea.</title>
        <authorList>
            <person name="Gao Z."/>
            <person name="Zhang D."/>
            <person name="Zhang A."/>
        </authorList>
    </citation>
    <scope>NUCLEOTIDE SEQUENCE</scope>
    <source>
        <strain evidence="1">XHP0097</strain>
    </source>
</reference>
<proteinExistence type="predicted"/>
<dbReference type="RefSeq" id="WP_222135948.1">
    <property type="nucleotide sequence ID" value="NZ_JAILXK010000001.1"/>
</dbReference>
<dbReference type="SUPFAM" id="SSF56935">
    <property type="entry name" value="Porins"/>
    <property type="match status" value="1"/>
</dbReference>
<dbReference type="Gene3D" id="2.40.160.10">
    <property type="entry name" value="Porin"/>
    <property type="match status" value="1"/>
</dbReference>